<dbReference type="HOGENOM" id="CLU_090064_1_0_1"/>
<gene>
    <name evidence="3" type="ORF">EV44_g1263</name>
</gene>
<proteinExistence type="predicted"/>
<evidence type="ECO:0000313" key="3">
    <source>
        <dbReference type="EMBL" id="KHJ34899.1"/>
    </source>
</evidence>
<dbReference type="AlphaFoldDB" id="A0A0B1PE51"/>
<keyword evidence="2" id="KW-0812">Transmembrane</keyword>
<comment type="caution">
    <text evidence="3">The sequence shown here is derived from an EMBL/GenBank/DDBJ whole genome shotgun (WGS) entry which is preliminary data.</text>
</comment>
<evidence type="ECO:0000256" key="1">
    <source>
        <dbReference type="SAM" id="MobiDB-lite"/>
    </source>
</evidence>
<protein>
    <submittedName>
        <fullName evidence="3">Putative rhomboid family membrane protein</fullName>
    </submittedName>
</protein>
<organism evidence="3 4">
    <name type="scientific">Uncinula necator</name>
    <name type="common">Grape powdery mildew</name>
    <dbReference type="NCBI Taxonomy" id="52586"/>
    <lineage>
        <taxon>Eukaryota</taxon>
        <taxon>Fungi</taxon>
        <taxon>Dikarya</taxon>
        <taxon>Ascomycota</taxon>
        <taxon>Pezizomycotina</taxon>
        <taxon>Leotiomycetes</taxon>
        <taxon>Erysiphales</taxon>
        <taxon>Erysiphaceae</taxon>
        <taxon>Erysiphe</taxon>
    </lineage>
</organism>
<name>A0A0B1PE51_UNCNE</name>
<keyword evidence="4" id="KW-1185">Reference proteome</keyword>
<feature type="compositionally biased region" description="Basic and acidic residues" evidence="1">
    <location>
        <begin position="184"/>
        <end position="203"/>
    </location>
</feature>
<dbReference type="OMA" id="WMGGESE"/>
<sequence length="213" mass="24378">MNSATPKQSTDEFRKNVIHYTSWACLIAGPVILLLPPRKLDIYTFGALLGTFAGANEVSREQTGISMIERMGKRFAETTNALPPQAMELQQRRINELKEKKNLQSIEKIIGKNNLPGESTKEELSEKSKKSSNFWSKVWMGGEGENWKEERLRKEREALESGKGYFDLIMEQVWEVWNNDELEKKKDKNNGLEKKNISTDKPLDQISGVDSKK</sequence>
<feature type="region of interest" description="Disordered" evidence="1">
    <location>
        <begin position="184"/>
        <end position="213"/>
    </location>
</feature>
<evidence type="ECO:0000256" key="2">
    <source>
        <dbReference type="SAM" id="Phobius"/>
    </source>
</evidence>
<dbReference type="OrthoDB" id="5411041at2759"/>
<accession>A0A0B1PE51</accession>
<dbReference type="Proteomes" id="UP000030854">
    <property type="component" value="Unassembled WGS sequence"/>
</dbReference>
<feature type="transmembrane region" description="Helical" evidence="2">
    <location>
        <begin position="17"/>
        <end position="35"/>
    </location>
</feature>
<dbReference type="EMBL" id="JNVN01000629">
    <property type="protein sequence ID" value="KHJ34899.1"/>
    <property type="molecule type" value="Genomic_DNA"/>
</dbReference>
<evidence type="ECO:0000313" key="4">
    <source>
        <dbReference type="Proteomes" id="UP000030854"/>
    </source>
</evidence>
<keyword evidence="2" id="KW-0472">Membrane</keyword>
<keyword evidence="2" id="KW-1133">Transmembrane helix</keyword>
<reference evidence="3 4" key="1">
    <citation type="journal article" date="2014" name="BMC Genomics">
        <title>Adaptive genomic structural variation in the grape powdery mildew pathogen, Erysiphe necator.</title>
        <authorList>
            <person name="Jones L."/>
            <person name="Riaz S."/>
            <person name="Morales-Cruz A."/>
            <person name="Amrine K.C."/>
            <person name="McGuire B."/>
            <person name="Gubler W.D."/>
            <person name="Walker M.A."/>
            <person name="Cantu D."/>
        </authorList>
    </citation>
    <scope>NUCLEOTIDE SEQUENCE [LARGE SCALE GENOMIC DNA]</scope>
    <source>
        <strain evidence="4">c</strain>
    </source>
</reference>